<keyword evidence="3" id="KW-0378">Hydrolase</keyword>
<keyword evidence="1" id="KW-0645">Protease</keyword>
<dbReference type="CTD" id="100001138"/>
<dbReference type="PROSITE" id="PS50240">
    <property type="entry name" value="TRYPSIN_DOM"/>
    <property type="match status" value="1"/>
</dbReference>
<dbReference type="Pfam" id="PF00089">
    <property type="entry name" value="Trypsin"/>
    <property type="match status" value="1"/>
</dbReference>
<dbReference type="STRING" id="42514.ENSPNAP00000023613"/>
<evidence type="ECO:0000256" key="5">
    <source>
        <dbReference type="ARBA" id="ARBA00023157"/>
    </source>
</evidence>
<reference evidence="7 8" key="1">
    <citation type="submission" date="2020-10" db="EMBL/GenBank/DDBJ databases">
        <title>Pygocentrus nattereri (red-bellied piranha) genome, fPygNat1, primary haplotype.</title>
        <authorList>
            <person name="Myers G."/>
            <person name="Meyer A."/>
            <person name="Karagic N."/>
            <person name="Pippel M."/>
            <person name="Winkler S."/>
            <person name="Tracey A."/>
            <person name="Wood J."/>
            <person name="Formenti G."/>
            <person name="Howe K."/>
            <person name="Fedrigo O."/>
            <person name="Jarvis E.D."/>
        </authorList>
    </citation>
    <scope>NUCLEOTIDE SEQUENCE [LARGE SCALE GENOMIC DNA]</scope>
</reference>
<accession>A0A3B4DJI2</accession>
<dbReference type="GO" id="GO:0006508">
    <property type="term" value="P:proteolysis"/>
    <property type="evidence" value="ECO:0007669"/>
    <property type="project" value="UniProtKB-KW"/>
</dbReference>
<organism evidence="7 8">
    <name type="scientific">Pygocentrus nattereri</name>
    <name type="common">Red-bellied piranha</name>
    <dbReference type="NCBI Taxonomy" id="42514"/>
    <lineage>
        <taxon>Eukaryota</taxon>
        <taxon>Metazoa</taxon>
        <taxon>Chordata</taxon>
        <taxon>Craniata</taxon>
        <taxon>Vertebrata</taxon>
        <taxon>Euteleostomi</taxon>
        <taxon>Actinopterygii</taxon>
        <taxon>Neopterygii</taxon>
        <taxon>Teleostei</taxon>
        <taxon>Ostariophysi</taxon>
        <taxon>Characiformes</taxon>
        <taxon>Characoidei</taxon>
        <taxon>Pygocentrus</taxon>
    </lineage>
</organism>
<proteinExistence type="predicted"/>
<name>A0A3B4DJI2_PYGNA</name>
<evidence type="ECO:0000259" key="6">
    <source>
        <dbReference type="PROSITE" id="PS50240"/>
    </source>
</evidence>
<dbReference type="Gene3D" id="2.40.10.10">
    <property type="entry name" value="Trypsin-like serine proteases"/>
    <property type="match status" value="1"/>
</dbReference>
<protein>
    <recommendedName>
        <fullName evidence="6">Peptidase S1 domain-containing protein</fullName>
    </recommendedName>
</protein>
<evidence type="ECO:0000256" key="4">
    <source>
        <dbReference type="ARBA" id="ARBA00022825"/>
    </source>
</evidence>
<dbReference type="GO" id="GO:0004252">
    <property type="term" value="F:serine-type endopeptidase activity"/>
    <property type="evidence" value="ECO:0007669"/>
    <property type="project" value="InterPro"/>
</dbReference>
<keyword evidence="2" id="KW-0732">Signal</keyword>
<dbReference type="GeneTree" id="ENSGT00910000144271"/>
<evidence type="ECO:0000256" key="3">
    <source>
        <dbReference type="ARBA" id="ARBA00022801"/>
    </source>
</evidence>
<dbReference type="FunFam" id="2.40.10.10:FF:000120">
    <property type="entry name" value="Putative serine protease"/>
    <property type="match status" value="1"/>
</dbReference>
<keyword evidence="8" id="KW-1185">Reference proteome</keyword>
<dbReference type="RefSeq" id="XP_017562038.1">
    <property type="nucleotide sequence ID" value="XM_017706549.2"/>
</dbReference>
<dbReference type="GeneID" id="108432595"/>
<dbReference type="Proteomes" id="UP001501920">
    <property type="component" value="Chromosome 6"/>
</dbReference>
<feature type="domain" description="Peptidase S1" evidence="6">
    <location>
        <begin position="41"/>
        <end position="272"/>
    </location>
</feature>
<evidence type="ECO:0000313" key="8">
    <source>
        <dbReference type="Proteomes" id="UP001501920"/>
    </source>
</evidence>
<dbReference type="OMA" id="FQGQHSC"/>
<dbReference type="SUPFAM" id="SSF50494">
    <property type="entry name" value="Trypsin-like serine proteases"/>
    <property type="match status" value="1"/>
</dbReference>
<reference evidence="7" key="3">
    <citation type="submission" date="2025-09" db="UniProtKB">
        <authorList>
            <consortium name="Ensembl"/>
        </authorList>
    </citation>
    <scope>IDENTIFICATION</scope>
</reference>
<evidence type="ECO:0000313" key="7">
    <source>
        <dbReference type="Ensembl" id="ENSPNAP00000023613.1"/>
    </source>
</evidence>
<reference evidence="7" key="2">
    <citation type="submission" date="2025-08" db="UniProtKB">
        <authorList>
            <consortium name="Ensembl"/>
        </authorList>
    </citation>
    <scope>IDENTIFICATION</scope>
</reference>
<dbReference type="InterPro" id="IPR009003">
    <property type="entry name" value="Peptidase_S1_PA"/>
</dbReference>
<dbReference type="PANTHER" id="PTHR24271:SF80">
    <property type="entry name" value="GRANZYME 3, TANDEM DUPLICATE 1-RELATED"/>
    <property type="match status" value="1"/>
</dbReference>
<keyword evidence="5" id="KW-1015">Disulfide bond</keyword>
<evidence type="ECO:0000256" key="2">
    <source>
        <dbReference type="ARBA" id="ARBA00022729"/>
    </source>
</evidence>
<dbReference type="SMART" id="SM00020">
    <property type="entry name" value="Tryp_SPc"/>
    <property type="match status" value="1"/>
</dbReference>
<evidence type="ECO:0000256" key="1">
    <source>
        <dbReference type="ARBA" id="ARBA00022670"/>
    </source>
</evidence>
<dbReference type="InterPro" id="IPR001254">
    <property type="entry name" value="Trypsin_dom"/>
</dbReference>
<dbReference type="PRINTS" id="PR00722">
    <property type="entry name" value="CHYMOTRYPSIN"/>
</dbReference>
<dbReference type="InterPro" id="IPR001314">
    <property type="entry name" value="Peptidase_S1A"/>
</dbReference>
<dbReference type="InterPro" id="IPR043504">
    <property type="entry name" value="Peptidase_S1_PA_chymotrypsin"/>
</dbReference>
<dbReference type="OrthoDB" id="5565075at2759"/>
<dbReference type="AlphaFoldDB" id="A0A3B4DJI2"/>
<sequence length="272" mass="30953">MLKKRWVFCLLVKSPLIGEKMFLPLLILAVLSLSGAMESGIAGGKEVEPHSRPYMVSLQLYNAHMCGGMLIKNNYVLTSAHCVDNIDCSQNNRLEVVLGAHNLKKHEIFQQRIKVMKCIKHPSYIKKEYHHDIMLLKLKTKAKINKFVKVIALPEKNKKIPANQKCSIAGWGMKAPNTSASHVLQEVTLKLQFNFECSNIWKTLFDTQHMICTSSDGKQAFCQGDSGSPLICNKKPLGIASYTYLYDCRNHKYPQVYMKIPYFFPWIKNITG</sequence>
<dbReference type="PANTHER" id="PTHR24271">
    <property type="entry name" value="KALLIKREIN-RELATED"/>
    <property type="match status" value="1"/>
</dbReference>
<dbReference type="CDD" id="cd00190">
    <property type="entry name" value="Tryp_SPc"/>
    <property type="match status" value="1"/>
</dbReference>
<dbReference type="Ensembl" id="ENSPNAT00000012191.2">
    <property type="protein sequence ID" value="ENSPNAP00000023613.1"/>
    <property type="gene ID" value="ENSPNAG00000008153.2"/>
</dbReference>
<keyword evidence="4" id="KW-0720">Serine protease</keyword>